<name>A0A645CJN5_9ZZZZ</name>
<comment type="caution">
    <text evidence="1">The sequence shown here is derived from an EMBL/GenBank/DDBJ whole genome shotgun (WGS) entry which is preliminary data.</text>
</comment>
<sequence>MDNHTNVGLINPHPESIGSHHHPAIIHLPCVLPEDLILIGETGMKEIGRNTCFA</sequence>
<evidence type="ECO:0000313" key="1">
    <source>
        <dbReference type="EMBL" id="MPM77133.1"/>
    </source>
</evidence>
<reference evidence="1" key="1">
    <citation type="submission" date="2019-08" db="EMBL/GenBank/DDBJ databases">
        <authorList>
            <person name="Kucharzyk K."/>
            <person name="Murdoch R.W."/>
            <person name="Higgins S."/>
            <person name="Loffler F."/>
        </authorList>
    </citation>
    <scope>NUCLEOTIDE SEQUENCE</scope>
</reference>
<dbReference type="AlphaFoldDB" id="A0A645CJN5"/>
<accession>A0A645CJN5</accession>
<organism evidence="1">
    <name type="scientific">bioreactor metagenome</name>
    <dbReference type="NCBI Taxonomy" id="1076179"/>
    <lineage>
        <taxon>unclassified sequences</taxon>
        <taxon>metagenomes</taxon>
        <taxon>ecological metagenomes</taxon>
    </lineage>
</organism>
<gene>
    <name evidence="1" type="ORF">SDC9_124133</name>
</gene>
<protein>
    <submittedName>
        <fullName evidence="1">Uncharacterized protein</fullName>
    </submittedName>
</protein>
<proteinExistence type="predicted"/>
<dbReference type="EMBL" id="VSSQ01027738">
    <property type="protein sequence ID" value="MPM77133.1"/>
    <property type="molecule type" value="Genomic_DNA"/>
</dbReference>